<keyword evidence="3" id="KW-0238">DNA-binding</keyword>
<dbReference type="InterPro" id="IPR007624">
    <property type="entry name" value="RNA_pol_sigma70_r3"/>
</dbReference>
<dbReference type="Pfam" id="PF04545">
    <property type="entry name" value="Sigma70_r4"/>
    <property type="match status" value="1"/>
</dbReference>
<dbReference type="AlphaFoldDB" id="A0A2K8SWM2"/>
<keyword evidence="4" id="KW-0804">Transcription</keyword>
<dbReference type="Gene3D" id="1.10.10.10">
    <property type="entry name" value="Winged helix-like DNA-binding domain superfamily/Winged helix DNA-binding domain"/>
    <property type="match status" value="2"/>
</dbReference>
<evidence type="ECO:0000259" key="5">
    <source>
        <dbReference type="PROSITE" id="PS00715"/>
    </source>
</evidence>
<dbReference type="InterPro" id="IPR014284">
    <property type="entry name" value="RNA_pol_sigma-70_dom"/>
</dbReference>
<keyword evidence="2" id="KW-0731">Sigma factor</keyword>
<sequence length="288" mass="33118">MRSPTTGGYAIAAEFKSEELIVDLLNKRGAMPTTTTNELKHEIWQLLREYQQCRSENVRNKLVKLNFGLVRKEAHYWTNQCHETYDDLLQVGCLGLIRAIEKFELSKGHAFSSYALPYIRGEIQHYLRDKGVTVRIPRKWLALQQQAIGVSRSWREKHNRQPTDSELATALEISPNEWQEIKLAWVNRAPLSLDVPIQDGEEGSTCLGELVPDPHYRSFQLAQEDQLRLQQALVQLEQRTRDVLECVFLQDLTQKQVAEHLGISVVTVSRRVKKGLDLMKELMGVAED</sequence>
<dbReference type="SUPFAM" id="SSF88946">
    <property type="entry name" value="Sigma2 domain of RNA polymerase sigma factors"/>
    <property type="match status" value="1"/>
</dbReference>
<evidence type="ECO:0000313" key="6">
    <source>
        <dbReference type="EMBL" id="AUB39753.1"/>
    </source>
</evidence>
<dbReference type="InterPro" id="IPR036388">
    <property type="entry name" value="WH-like_DNA-bd_sf"/>
</dbReference>
<dbReference type="NCBIfam" id="TIGR02937">
    <property type="entry name" value="sigma70-ECF"/>
    <property type="match status" value="1"/>
</dbReference>
<dbReference type="InterPro" id="IPR000943">
    <property type="entry name" value="RNA_pol_sigma70"/>
</dbReference>
<dbReference type="GO" id="GO:0016987">
    <property type="term" value="F:sigma factor activity"/>
    <property type="evidence" value="ECO:0007669"/>
    <property type="project" value="UniProtKB-KW"/>
</dbReference>
<reference evidence="6 7" key="1">
    <citation type="submission" date="2017-11" db="EMBL/GenBank/DDBJ databases">
        <title>Complete genome of a free-living desiccation-tolerant cyanobacterium and its photosynthetic adaptation to extreme terrestrial habitat.</title>
        <authorList>
            <person name="Shang J."/>
        </authorList>
    </citation>
    <scope>NUCLEOTIDE SEQUENCE [LARGE SCALE GENOMIC DNA]</scope>
    <source>
        <strain evidence="6 7">CCNUN1</strain>
    </source>
</reference>
<keyword evidence="1" id="KW-0805">Transcription regulation</keyword>
<organism evidence="6 7">
    <name type="scientific">Nostoc flagelliforme CCNUN1</name>
    <dbReference type="NCBI Taxonomy" id="2038116"/>
    <lineage>
        <taxon>Bacteria</taxon>
        <taxon>Bacillati</taxon>
        <taxon>Cyanobacteriota</taxon>
        <taxon>Cyanophyceae</taxon>
        <taxon>Nostocales</taxon>
        <taxon>Nostocaceae</taxon>
        <taxon>Nostoc</taxon>
    </lineage>
</organism>
<dbReference type="Pfam" id="PF04542">
    <property type="entry name" value="Sigma70_r2"/>
    <property type="match status" value="1"/>
</dbReference>
<accession>A0A2K8SWM2</accession>
<dbReference type="GO" id="GO:0006352">
    <property type="term" value="P:DNA-templated transcription initiation"/>
    <property type="evidence" value="ECO:0007669"/>
    <property type="project" value="InterPro"/>
</dbReference>
<dbReference type="InterPro" id="IPR007630">
    <property type="entry name" value="RNA_pol_sigma70_r4"/>
</dbReference>
<evidence type="ECO:0000256" key="3">
    <source>
        <dbReference type="ARBA" id="ARBA00023125"/>
    </source>
</evidence>
<evidence type="ECO:0000313" key="7">
    <source>
        <dbReference type="Proteomes" id="UP000232003"/>
    </source>
</evidence>
<proteinExistence type="predicted"/>
<evidence type="ECO:0000256" key="2">
    <source>
        <dbReference type="ARBA" id="ARBA00023082"/>
    </source>
</evidence>
<dbReference type="GO" id="GO:0003677">
    <property type="term" value="F:DNA binding"/>
    <property type="evidence" value="ECO:0007669"/>
    <property type="project" value="UniProtKB-KW"/>
</dbReference>
<dbReference type="NCBIfam" id="NF005644">
    <property type="entry name" value="PRK07408.1"/>
    <property type="match status" value="1"/>
</dbReference>
<feature type="domain" description="RNA polymerase sigma-70" evidence="5">
    <location>
        <begin position="87"/>
        <end position="100"/>
    </location>
</feature>
<dbReference type="EMBL" id="CP024785">
    <property type="protein sequence ID" value="AUB39753.1"/>
    <property type="molecule type" value="Genomic_DNA"/>
</dbReference>
<dbReference type="SUPFAM" id="SSF88659">
    <property type="entry name" value="Sigma3 and sigma4 domains of RNA polymerase sigma factors"/>
    <property type="match status" value="2"/>
</dbReference>
<evidence type="ECO:0000256" key="1">
    <source>
        <dbReference type="ARBA" id="ARBA00023015"/>
    </source>
</evidence>
<evidence type="ECO:0000256" key="4">
    <source>
        <dbReference type="ARBA" id="ARBA00023163"/>
    </source>
</evidence>
<dbReference type="Gene3D" id="1.20.120.1810">
    <property type="match status" value="1"/>
</dbReference>
<dbReference type="CDD" id="cd06171">
    <property type="entry name" value="Sigma70_r4"/>
    <property type="match status" value="1"/>
</dbReference>
<keyword evidence="7" id="KW-1185">Reference proteome</keyword>
<dbReference type="PROSITE" id="PS00715">
    <property type="entry name" value="SIGMA70_1"/>
    <property type="match status" value="1"/>
</dbReference>
<dbReference type="Proteomes" id="UP000232003">
    <property type="component" value="Chromosome"/>
</dbReference>
<dbReference type="InterPro" id="IPR007627">
    <property type="entry name" value="RNA_pol_sigma70_r2"/>
</dbReference>
<gene>
    <name evidence="6" type="ORF">COO91_05751</name>
</gene>
<dbReference type="PRINTS" id="PR00046">
    <property type="entry name" value="SIGMA70FCT"/>
</dbReference>
<dbReference type="Pfam" id="PF04539">
    <property type="entry name" value="Sigma70_r3"/>
    <property type="match status" value="1"/>
</dbReference>
<protein>
    <submittedName>
        <fullName evidence="6">SIG3.3.2, RNA polymerase sigma-B factor</fullName>
    </submittedName>
</protein>
<dbReference type="InterPro" id="IPR013324">
    <property type="entry name" value="RNA_pol_sigma_r3/r4-like"/>
</dbReference>
<dbReference type="PANTHER" id="PTHR30385:SF4">
    <property type="entry name" value="RNA POLYMERASE SIGMA-E FACTOR"/>
    <property type="match status" value="1"/>
</dbReference>
<name>A0A2K8SWM2_9NOSO</name>
<dbReference type="InterPro" id="IPR013325">
    <property type="entry name" value="RNA_pol_sigma_r2"/>
</dbReference>
<dbReference type="PANTHER" id="PTHR30385">
    <property type="entry name" value="SIGMA FACTOR F FLAGELLAR"/>
    <property type="match status" value="1"/>
</dbReference>
<dbReference type="KEGG" id="nfl:COO91_05751"/>